<dbReference type="AlphaFoldDB" id="A0A8C8T272"/>
<dbReference type="SUPFAM" id="SSF50353">
    <property type="entry name" value="Cytokine"/>
    <property type="match status" value="1"/>
</dbReference>
<dbReference type="GeneTree" id="ENSGT00950000182943"/>
<dbReference type="PANTHER" id="PTHR10078">
    <property type="entry name" value="INTERLEUKIN-1 FAMILY MEMBER"/>
    <property type="match status" value="1"/>
</dbReference>
<dbReference type="PANTHER" id="PTHR10078:SF25">
    <property type="entry name" value="INTERLEUKIN-36 ALPHA"/>
    <property type="match status" value="1"/>
</dbReference>
<reference evidence="5" key="3">
    <citation type="submission" date="2025-09" db="UniProtKB">
        <authorList>
            <consortium name="Ensembl"/>
        </authorList>
    </citation>
    <scope>IDENTIFICATION</scope>
</reference>
<evidence type="ECO:0000313" key="6">
    <source>
        <dbReference type="Proteomes" id="UP000694547"/>
    </source>
</evidence>
<comment type="subcellular location">
    <subcellularLocation>
        <location evidence="1 4">Secreted</location>
    </subcellularLocation>
</comment>
<dbReference type="InterPro" id="IPR008996">
    <property type="entry name" value="IL1/FGF"/>
</dbReference>
<sequence length="163" mass="18652">MLATDQGRQLSRETPWLRHMQDLSSRVWVLHNDILTAVPRKEQTVPVTVTLLPCQYLETLEKGRGDPMYLGLSKPERCLFCTKEGEQPVLRLKEGDIMELYRQREPVKASLFYQNKSGTTSTFESAAFPGWFIAVCSKGSCPLFLTQELGKTHITDFEMIMVH</sequence>
<dbReference type="RefSeq" id="XP_042133069.1">
    <property type="nucleotide sequence ID" value="XM_042277135.2"/>
</dbReference>
<evidence type="ECO:0000256" key="2">
    <source>
        <dbReference type="ARBA" id="ARBA00010448"/>
    </source>
</evidence>
<protein>
    <recommendedName>
        <fullName evidence="4">Interleukin-1</fullName>
    </recommendedName>
</protein>
<dbReference type="InterPro" id="IPR003297">
    <property type="entry name" value="IL-1RA/IL-36"/>
</dbReference>
<dbReference type="GO" id="GO:0005125">
    <property type="term" value="F:cytokine activity"/>
    <property type="evidence" value="ECO:0007669"/>
    <property type="project" value="UniProtKB-UniRule"/>
</dbReference>
<dbReference type="PRINTS" id="PR01360">
    <property type="entry name" value="INTRLEUKIN1X"/>
</dbReference>
<dbReference type="GO" id="GO:0005615">
    <property type="term" value="C:extracellular space"/>
    <property type="evidence" value="ECO:0007669"/>
    <property type="project" value="Ensembl"/>
</dbReference>
<dbReference type="OrthoDB" id="9449069at2759"/>
<dbReference type="RefSeq" id="XP_042133068.1">
    <property type="nucleotide sequence ID" value="XM_042277134.2"/>
</dbReference>
<dbReference type="Pfam" id="PF00340">
    <property type="entry name" value="IL1"/>
    <property type="match status" value="1"/>
</dbReference>
<dbReference type="Ensembl" id="ENSPEMT00000001367.2">
    <property type="protein sequence ID" value="ENSPEMP00000001303.1"/>
    <property type="gene ID" value="ENSPEMG00000000991.2"/>
</dbReference>
<name>A0A8C8T272_PERMB</name>
<keyword evidence="3 4" id="KW-0964">Secreted</keyword>
<accession>A0A8C8T272</accession>
<dbReference type="GO" id="GO:0002437">
    <property type="term" value="P:inflammatory response to antigenic stimulus"/>
    <property type="evidence" value="ECO:0007669"/>
    <property type="project" value="TreeGrafter"/>
</dbReference>
<dbReference type="PRINTS" id="PR00264">
    <property type="entry name" value="INTERLEUKIN1"/>
</dbReference>
<dbReference type="SMART" id="SM00125">
    <property type="entry name" value="IL1"/>
    <property type="match status" value="1"/>
</dbReference>
<evidence type="ECO:0000256" key="3">
    <source>
        <dbReference type="ARBA" id="ARBA00022525"/>
    </source>
</evidence>
<evidence type="ECO:0000256" key="1">
    <source>
        <dbReference type="ARBA" id="ARBA00004613"/>
    </source>
</evidence>
<dbReference type="FunFam" id="2.80.10.50:FF:000013">
    <property type="entry name" value="Interleukin-1"/>
    <property type="match status" value="1"/>
</dbReference>
<dbReference type="InterPro" id="IPR000975">
    <property type="entry name" value="IL-1_fam"/>
</dbReference>
<evidence type="ECO:0000313" key="5">
    <source>
        <dbReference type="Ensembl" id="ENSPEMP00000001303.1"/>
    </source>
</evidence>
<dbReference type="Proteomes" id="UP000694547">
    <property type="component" value="Chromosome 4"/>
</dbReference>
<dbReference type="CDD" id="cd23300">
    <property type="entry name" value="beta-trefoil_IL36"/>
    <property type="match status" value="1"/>
</dbReference>
<dbReference type="Gene3D" id="2.80.10.50">
    <property type="match status" value="1"/>
</dbReference>
<dbReference type="GO" id="GO:0032755">
    <property type="term" value="P:positive regulation of interleukin-6 production"/>
    <property type="evidence" value="ECO:0007669"/>
    <property type="project" value="Ensembl"/>
</dbReference>
<keyword evidence="6" id="KW-1185">Reference proteome</keyword>
<dbReference type="GO" id="GO:0019221">
    <property type="term" value="P:cytokine-mediated signaling pathway"/>
    <property type="evidence" value="ECO:0007669"/>
    <property type="project" value="TreeGrafter"/>
</dbReference>
<reference evidence="5" key="2">
    <citation type="submission" date="2025-08" db="UniProtKB">
        <authorList>
            <consortium name="Ensembl"/>
        </authorList>
    </citation>
    <scope>IDENTIFICATION</scope>
</reference>
<dbReference type="GO" id="GO:0071222">
    <property type="term" value="P:cellular response to lipopolysaccharide"/>
    <property type="evidence" value="ECO:0007669"/>
    <property type="project" value="TreeGrafter"/>
</dbReference>
<evidence type="ECO:0000256" key="4">
    <source>
        <dbReference type="RuleBase" id="RU003753"/>
    </source>
</evidence>
<gene>
    <name evidence="5" type="primary">Il36a</name>
</gene>
<organism evidence="5 6">
    <name type="scientific">Peromyscus maniculatus bairdii</name>
    <name type="common">Prairie deer mouse</name>
    <dbReference type="NCBI Taxonomy" id="230844"/>
    <lineage>
        <taxon>Eukaryota</taxon>
        <taxon>Metazoa</taxon>
        <taxon>Chordata</taxon>
        <taxon>Craniata</taxon>
        <taxon>Vertebrata</taxon>
        <taxon>Euteleostomi</taxon>
        <taxon>Mammalia</taxon>
        <taxon>Eutheria</taxon>
        <taxon>Euarchontoglires</taxon>
        <taxon>Glires</taxon>
        <taxon>Rodentia</taxon>
        <taxon>Myomorpha</taxon>
        <taxon>Muroidea</taxon>
        <taxon>Cricetidae</taxon>
        <taxon>Neotominae</taxon>
        <taxon>Peromyscus</taxon>
    </lineage>
</organism>
<dbReference type="GeneID" id="102928425"/>
<comment type="similarity">
    <text evidence="2 4">Belongs to the IL-1 family.</text>
</comment>
<reference evidence="5 6" key="1">
    <citation type="submission" date="2018-10" db="EMBL/GenBank/DDBJ databases">
        <title>Improved assembly of the deer mouse Peromyscus maniculatus genome.</title>
        <authorList>
            <person name="Lassance J.-M."/>
            <person name="Hoekstra H.E."/>
        </authorList>
    </citation>
    <scope>NUCLEOTIDE SEQUENCE [LARGE SCALE GENOMIC DNA]</scope>
</reference>
<dbReference type="GO" id="GO:0005149">
    <property type="term" value="F:interleukin-1 receptor binding"/>
    <property type="evidence" value="ECO:0007669"/>
    <property type="project" value="UniProtKB-UniRule"/>
</dbReference>
<proteinExistence type="inferred from homology"/>